<dbReference type="GO" id="GO:0006508">
    <property type="term" value="P:proteolysis"/>
    <property type="evidence" value="ECO:0007669"/>
    <property type="project" value="UniProtKB-KW"/>
</dbReference>
<dbReference type="EMBL" id="CP000252">
    <property type="protein sequence ID" value="ABC78537.1"/>
    <property type="molecule type" value="Genomic_DNA"/>
</dbReference>
<dbReference type="PRINTS" id="PR00599">
    <property type="entry name" value="MAPEPTIDASE"/>
</dbReference>
<proteinExistence type="predicted"/>
<dbReference type="InterPro" id="IPR000994">
    <property type="entry name" value="Pept_M24"/>
</dbReference>
<dbReference type="FunCoup" id="Q2LWS5">
    <property type="interactions" value="62"/>
</dbReference>
<dbReference type="SUPFAM" id="SSF53092">
    <property type="entry name" value="Creatinase/prolidase N-terminal domain"/>
    <property type="match status" value="1"/>
</dbReference>
<dbReference type="PANTHER" id="PTHR46112">
    <property type="entry name" value="AMINOPEPTIDASE"/>
    <property type="match status" value="1"/>
</dbReference>
<dbReference type="Gene3D" id="3.40.350.10">
    <property type="entry name" value="Creatinase/prolidase N-terminal domain"/>
    <property type="match status" value="1"/>
</dbReference>
<dbReference type="PANTHER" id="PTHR46112:SF3">
    <property type="entry name" value="AMINOPEPTIDASE YPDF"/>
    <property type="match status" value="1"/>
</dbReference>
<dbReference type="InterPro" id="IPR001131">
    <property type="entry name" value="Peptidase_M24B_aminopep-P_CS"/>
</dbReference>
<evidence type="ECO:0000256" key="4">
    <source>
        <dbReference type="ARBA" id="ARBA00023049"/>
    </source>
</evidence>
<gene>
    <name evidence="7" type="ORF">SYN_01769</name>
</gene>
<accession>Q2LWS5</accession>
<dbReference type="GO" id="GO:0046872">
    <property type="term" value="F:metal ion binding"/>
    <property type="evidence" value="ECO:0007669"/>
    <property type="project" value="UniProtKB-KW"/>
</dbReference>
<evidence type="ECO:0000256" key="2">
    <source>
        <dbReference type="ARBA" id="ARBA00022723"/>
    </source>
</evidence>
<dbReference type="STRING" id="56780.SYN_01769"/>
<dbReference type="InterPro" id="IPR036005">
    <property type="entry name" value="Creatinase/aminopeptidase-like"/>
</dbReference>
<dbReference type="eggNOG" id="COG0006">
    <property type="taxonomic scope" value="Bacteria"/>
</dbReference>
<dbReference type="GO" id="GO:0102009">
    <property type="term" value="F:proline dipeptidase activity"/>
    <property type="evidence" value="ECO:0007669"/>
    <property type="project" value="UniProtKB-EC"/>
</dbReference>
<keyword evidence="4" id="KW-0482">Metalloprotease</keyword>
<keyword evidence="1" id="KW-0645">Protease</keyword>
<evidence type="ECO:0000313" key="8">
    <source>
        <dbReference type="Proteomes" id="UP000001933"/>
    </source>
</evidence>
<evidence type="ECO:0000259" key="5">
    <source>
        <dbReference type="Pfam" id="PF00557"/>
    </source>
</evidence>
<dbReference type="AlphaFoldDB" id="Q2LWS5"/>
<dbReference type="Gene3D" id="3.90.230.10">
    <property type="entry name" value="Creatinase/methionine aminopeptidase superfamily"/>
    <property type="match status" value="1"/>
</dbReference>
<dbReference type="InParanoid" id="Q2LWS5"/>
<dbReference type="GO" id="GO:0004177">
    <property type="term" value="F:aminopeptidase activity"/>
    <property type="evidence" value="ECO:0007669"/>
    <property type="project" value="UniProtKB-ARBA"/>
</dbReference>
<evidence type="ECO:0000256" key="1">
    <source>
        <dbReference type="ARBA" id="ARBA00022670"/>
    </source>
</evidence>
<dbReference type="GO" id="GO:0008235">
    <property type="term" value="F:metalloexopeptidase activity"/>
    <property type="evidence" value="ECO:0007669"/>
    <property type="project" value="UniProtKB-ARBA"/>
</dbReference>
<dbReference type="SUPFAM" id="SSF55920">
    <property type="entry name" value="Creatinase/aminopeptidase"/>
    <property type="match status" value="1"/>
</dbReference>
<keyword evidence="2" id="KW-0479">Metal-binding</keyword>
<dbReference type="Proteomes" id="UP000001933">
    <property type="component" value="Chromosome"/>
</dbReference>
<organism evidence="7 8">
    <name type="scientific">Syntrophus aciditrophicus (strain SB)</name>
    <dbReference type="NCBI Taxonomy" id="56780"/>
    <lineage>
        <taxon>Bacteria</taxon>
        <taxon>Pseudomonadati</taxon>
        <taxon>Thermodesulfobacteriota</taxon>
        <taxon>Syntrophia</taxon>
        <taxon>Syntrophales</taxon>
        <taxon>Syntrophaceae</taxon>
        <taxon>Syntrophus</taxon>
    </lineage>
</organism>
<evidence type="ECO:0000259" key="6">
    <source>
        <dbReference type="Pfam" id="PF01321"/>
    </source>
</evidence>
<dbReference type="HOGENOM" id="CLU_017266_4_2_7"/>
<dbReference type="KEGG" id="sat:SYN_01769"/>
<protein>
    <submittedName>
        <fullName evidence="7">Xaa-pro dipeptidase</fullName>
        <ecNumber evidence="7">3.4.13.9</ecNumber>
    </submittedName>
</protein>
<dbReference type="Pfam" id="PF01321">
    <property type="entry name" value="Creatinase_N"/>
    <property type="match status" value="1"/>
</dbReference>
<dbReference type="InterPro" id="IPR029149">
    <property type="entry name" value="Creatin/AminoP/Spt16_N"/>
</dbReference>
<dbReference type="PROSITE" id="PS00491">
    <property type="entry name" value="PROLINE_PEPTIDASE"/>
    <property type="match status" value="1"/>
</dbReference>
<evidence type="ECO:0000256" key="3">
    <source>
        <dbReference type="ARBA" id="ARBA00022801"/>
    </source>
</evidence>
<keyword evidence="8" id="KW-1185">Reference proteome</keyword>
<dbReference type="CDD" id="cd01092">
    <property type="entry name" value="APP-like"/>
    <property type="match status" value="1"/>
</dbReference>
<dbReference type="EC" id="3.4.13.9" evidence="7"/>
<evidence type="ECO:0000313" key="7">
    <source>
        <dbReference type="EMBL" id="ABC78537.1"/>
    </source>
</evidence>
<dbReference type="InterPro" id="IPR000587">
    <property type="entry name" value="Creatinase_N"/>
</dbReference>
<dbReference type="InterPro" id="IPR050659">
    <property type="entry name" value="Peptidase_M24B"/>
</dbReference>
<feature type="domain" description="Creatinase N-terminal" evidence="6">
    <location>
        <begin position="27"/>
        <end position="151"/>
    </location>
</feature>
<keyword evidence="3 7" id="KW-0378">Hydrolase</keyword>
<sequence>MKNWANGWIYSREEGPMRFDPSVYQSRLARLRSILLSSHIQGLILFDLHNIRYFTGFTGSDGALVVREQSATLLVDGRYLTQARKEVQVADLFLFQDKVDGLESVLDLKAGETVGFEASAVSYTFFLRLSDRLREERLKPLSEELNSIRAVKDAEEISCMRRAAELAGRVLEAVTSKIRPGVPERDVALEIDFGSARAGAERMAFETIVASGANAALPHAKPGLKNLEQGDLIVIDYGLVVDGYCSDETCTFCLGYADGKKREAYAAVKEAHDRALEAVRAGVTCSSIDRVARSVLERYGLDALFSHGTGHGVGLEVHEAPRVSAKSDTVLTAGMVITIEPGVYIPGQWGIRIEDTVLVQDAGCEVLTKMPKDLIIL</sequence>
<keyword evidence="7" id="KW-0224">Dipeptidase</keyword>
<reference evidence="7 8" key="1">
    <citation type="journal article" date="2007" name="Proc. Natl. Acad. Sci. U.S.A.">
        <title>The genome of Syntrophus aciditrophicus: life at the thermodynamic limit of microbial growth.</title>
        <authorList>
            <person name="McInerney M.J."/>
            <person name="Rohlin L."/>
            <person name="Mouttaki H."/>
            <person name="Kim U."/>
            <person name="Krupp R.S."/>
            <person name="Rios-Hernandez L."/>
            <person name="Sieber J."/>
            <person name="Struchtemeyer C.G."/>
            <person name="Bhattacharyya A."/>
            <person name="Campbell J.W."/>
            <person name="Gunsalus R.P."/>
        </authorList>
    </citation>
    <scope>NUCLEOTIDE SEQUENCE [LARGE SCALE GENOMIC DNA]</scope>
    <source>
        <strain evidence="7 8">SB</strain>
    </source>
</reference>
<dbReference type="InterPro" id="IPR001714">
    <property type="entry name" value="Pept_M24_MAP"/>
</dbReference>
<feature type="domain" description="Peptidase M24" evidence="5">
    <location>
        <begin position="159"/>
        <end position="360"/>
    </location>
</feature>
<name>Q2LWS5_SYNAS</name>
<dbReference type="Pfam" id="PF00557">
    <property type="entry name" value="Peptidase_M24"/>
    <property type="match status" value="1"/>
</dbReference>